<evidence type="ECO:0000256" key="2">
    <source>
        <dbReference type="ARBA" id="ARBA00022517"/>
    </source>
</evidence>
<keyword evidence="6 10" id="KW-0378">Hydrolase</keyword>
<keyword evidence="1 10" id="KW-0963">Cytoplasm</keyword>
<dbReference type="OrthoDB" id="9809485at2"/>
<dbReference type="GO" id="GO:0042274">
    <property type="term" value="P:ribosomal small subunit biogenesis"/>
    <property type="evidence" value="ECO:0007669"/>
    <property type="project" value="UniProtKB-UniRule"/>
</dbReference>
<evidence type="ECO:0000256" key="1">
    <source>
        <dbReference type="ARBA" id="ARBA00022490"/>
    </source>
</evidence>
<dbReference type="PROSITE" id="PS51721">
    <property type="entry name" value="G_CP"/>
    <property type="match status" value="1"/>
</dbReference>
<dbReference type="Gene3D" id="1.10.40.50">
    <property type="entry name" value="Probable gtpase engc, domain 3"/>
    <property type="match status" value="1"/>
</dbReference>
<dbReference type="Proteomes" id="UP000002453">
    <property type="component" value="Chromosome"/>
</dbReference>
<accession>B7IDY2</accession>
<feature type="binding site" evidence="10">
    <location>
        <position position="250"/>
    </location>
    <ligand>
        <name>Zn(2+)</name>
        <dbReference type="ChEBI" id="CHEBI:29105"/>
    </ligand>
</feature>
<evidence type="ECO:0000256" key="3">
    <source>
        <dbReference type="ARBA" id="ARBA00022723"/>
    </source>
</evidence>
<evidence type="ECO:0000259" key="14">
    <source>
        <dbReference type="PROSITE" id="PS51721"/>
    </source>
</evidence>
<dbReference type="Gene3D" id="2.40.50.140">
    <property type="entry name" value="Nucleic acid-binding proteins"/>
    <property type="match status" value="1"/>
</dbReference>
<dbReference type="PANTHER" id="PTHR32120">
    <property type="entry name" value="SMALL RIBOSOMAL SUBUNIT BIOGENESIS GTPASE RSGA"/>
    <property type="match status" value="1"/>
</dbReference>
<dbReference type="AlphaFoldDB" id="B7IDY2"/>
<dbReference type="EMBL" id="CP001185">
    <property type="protein sequence ID" value="ACJ76209.1"/>
    <property type="molecule type" value="Genomic_DNA"/>
</dbReference>
<keyword evidence="8 10" id="KW-0694">RNA-binding</keyword>
<feature type="binding site" evidence="10">
    <location>
        <begin position="165"/>
        <end position="173"/>
    </location>
    <ligand>
        <name>GTP</name>
        <dbReference type="ChEBI" id="CHEBI:37565"/>
    </ligand>
</feature>
<keyword evidence="3 10" id="KW-0479">Metal-binding</keyword>
<dbReference type="InterPro" id="IPR027417">
    <property type="entry name" value="P-loop_NTPase"/>
</dbReference>
<feature type="binding site" evidence="10">
    <location>
        <position position="258"/>
    </location>
    <ligand>
        <name>Zn(2+)</name>
        <dbReference type="ChEBI" id="CHEBI:29105"/>
    </ligand>
</feature>
<dbReference type="InterPro" id="IPR004881">
    <property type="entry name" value="Ribosome_biogen_GTPase_RsgA"/>
</dbReference>
<keyword evidence="5 10" id="KW-0547">Nucleotide-binding</keyword>
<keyword evidence="11" id="KW-0396">Initiation factor</keyword>
<name>B7IDY2_THEAB</name>
<dbReference type="GO" id="GO:0019843">
    <property type="term" value="F:rRNA binding"/>
    <property type="evidence" value="ECO:0007669"/>
    <property type="project" value="UniProtKB-KW"/>
</dbReference>
<dbReference type="SUPFAM" id="SSF52540">
    <property type="entry name" value="P-loop containing nucleoside triphosphate hydrolases"/>
    <property type="match status" value="1"/>
</dbReference>
<dbReference type="CDD" id="cd04466">
    <property type="entry name" value="S1_YloQ_GTPase"/>
    <property type="match status" value="1"/>
</dbReference>
<keyword evidence="9 10" id="KW-0342">GTP-binding</keyword>
<dbReference type="Gene3D" id="3.40.50.300">
    <property type="entry name" value="P-loop containing nucleotide triphosphate hydrolases"/>
    <property type="match status" value="1"/>
</dbReference>
<comment type="subcellular location">
    <subcellularLocation>
        <location evidence="10">Cytoplasm</location>
    </subcellularLocation>
</comment>
<feature type="domain" description="S1-like" evidence="12">
    <location>
        <begin position="1"/>
        <end position="47"/>
    </location>
</feature>
<dbReference type="RefSeq" id="WP_012580403.1">
    <property type="nucleotide sequence ID" value="NC_011653.1"/>
</dbReference>
<feature type="binding site" evidence="10">
    <location>
        <position position="252"/>
    </location>
    <ligand>
        <name>Zn(2+)</name>
        <dbReference type="ChEBI" id="CHEBI:29105"/>
    </ligand>
</feature>
<evidence type="ECO:0000256" key="5">
    <source>
        <dbReference type="ARBA" id="ARBA00022741"/>
    </source>
</evidence>
<dbReference type="NCBIfam" id="TIGR00157">
    <property type="entry name" value="ribosome small subunit-dependent GTPase A"/>
    <property type="match status" value="1"/>
</dbReference>
<keyword evidence="7 10" id="KW-0862">Zinc</keyword>
<comment type="cofactor">
    <cofactor evidence="10">
        <name>Zn(2+)</name>
        <dbReference type="ChEBI" id="CHEBI:29105"/>
    </cofactor>
    <text evidence="10">Binds 1 zinc ion per subunit.</text>
</comment>
<evidence type="ECO:0000256" key="6">
    <source>
        <dbReference type="ARBA" id="ARBA00022801"/>
    </source>
</evidence>
<dbReference type="Pfam" id="PF03193">
    <property type="entry name" value="RsgA_GTPase"/>
    <property type="match status" value="1"/>
</dbReference>
<dbReference type="SUPFAM" id="SSF50249">
    <property type="entry name" value="Nucleic acid-binding proteins"/>
    <property type="match status" value="1"/>
</dbReference>
<evidence type="ECO:0000256" key="11">
    <source>
        <dbReference type="PROSITE-ProRule" id="PRU00181"/>
    </source>
</evidence>
<feature type="domain" description="CP-type G" evidence="14">
    <location>
        <begin position="66"/>
        <end position="223"/>
    </location>
</feature>
<dbReference type="HOGENOM" id="CLU_033617_2_1_0"/>
<keyword evidence="16" id="KW-1185">Reference proteome</keyword>
<feature type="binding site" evidence="10">
    <location>
        <begin position="115"/>
        <end position="118"/>
    </location>
    <ligand>
        <name>GTP</name>
        <dbReference type="ChEBI" id="CHEBI:37565"/>
    </ligand>
</feature>
<evidence type="ECO:0000256" key="9">
    <source>
        <dbReference type="ARBA" id="ARBA00023134"/>
    </source>
</evidence>
<evidence type="ECO:0000256" key="4">
    <source>
        <dbReference type="ARBA" id="ARBA00022730"/>
    </source>
</evidence>
<dbReference type="PROSITE" id="PS50936">
    <property type="entry name" value="ENGC_GTPASE"/>
    <property type="match status" value="1"/>
</dbReference>
<dbReference type="GO" id="GO:0003924">
    <property type="term" value="F:GTPase activity"/>
    <property type="evidence" value="ECO:0007669"/>
    <property type="project" value="UniProtKB-UniRule"/>
</dbReference>
<evidence type="ECO:0000256" key="7">
    <source>
        <dbReference type="ARBA" id="ARBA00022833"/>
    </source>
</evidence>
<dbReference type="InterPro" id="IPR031944">
    <property type="entry name" value="RsgA_N"/>
</dbReference>
<keyword evidence="11" id="KW-0648">Protein biosynthesis</keyword>
<dbReference type="GO" id="GO:0046872">
    <property type="term" value="F:metal ion binding"/>
    <property type="evidence" value="ECO:0007669"/>
    <property type="project" value="UniProtKB-KW"/>
</dbReference>
<dbReference type="InterPro" id="IPR012340">
    <property type="entry name" value="NA-bd_OB-fold"/>
</dbReference>
<reference evidence="15 16" key="1">
    <citation type="journal article" date="2009" name="J. Bacteriol.">
        <title>The genome of Thermosipho africanus TCF52B: lateral genetic connections to the Firmicutes and Archaea.</title>
        <authorList>
            <person name="Nesboe C.L."/>
            <person name="Bapteste E."/>
            <person name="Curtis B."/>
            <person name="Dahle H."/>
            <person name="Lopez P."/>
            <person name="Macleod D."/>
            <person name="Dlutek M."/>
            <person name="Bowman S."/>
            <person name="Zhaxybayeva O."/>
            <person name="Birkeland N.-K."/>
            <person name="Doolittle W.F."/>
        </authorList>
    </citation>
    <scope>NUCLEOTIDE SEQUENCE [LARGE SCALE GENOMIC DNA]</scope>
    <source>
        <strain evidence="15 16">TCF52B</strain>
    </source>
</reference>
<comment type="function">
    <text evidence="10">One of several proteins that assist in the late maturation steps of the functional core of the 30S ribosomal subunit. Helps release RbfA from mature subunits. May play a role in the assembly of ribosomal proteins into the subunit. Circularly permuted GTPase that catalyzes slow GTP hydrolysis, GTPase activity is stimulated by the 30S ribosomal subunit.</text>
</comment>
<comment type="subunit">
    <text evidence="10">Monomer. Associates with 30S ribosomal subunit, binds 16S rRNA.</text>
</comment>
<protein>
    <recommendedName>
        <fullName evidence="10">Small ribosomal subunit biogenesis GTPase RsgA</fullName>
        <ecNumber evidence="10">3.6.1.-</ecNumber>
    </recommendedName>
</protein>
<sequence length="287" mass="32739">MRRKGVVIKFLSNMAIVQDFETGEEFLCKLRGKFKEQKIRPIVGDIVEYSPIVSKEGVIENILNRKNELPRPKIANIDQVVVVTSLRKPEVPLQILDKYLVLVENAKLPAVIVLNKIDLLTKEEINKFKYIYEKIYPVYFVSAKTKEGIEELKEVFKNKISTMAGMSGVGKSSILNAINPGLSLKVNDVSEKLDRGRHTTTVIELMHFDFGGWIADTPGFANLDISHIEHEELKRLFPEFNDFYCLFPDCNHVDEPGCGVKKAVEEGKISKTRYESYLQIYKQLLEG</sequence>
<comment type="similarity">
    <text evidence="10">Belongs to the TRAFAC class YlqF/YawG GTPase family. RsgA subfamily.</text>
</comment>
<feature type="domain" description="EngC GTPase" evidence="13">
    <location>
        <begin position="75"/>
        <end position="221"/>
    </location>
</feature>
<dbReference type="STRING" id="484019.THA_1778"/>
<proteinExistence type="inferred from homology"/>
<dbReference type="InterPro" id="IPR030378">
    <property type="entry name" value="G_CP_dom"/>
</dbReference>
<evidence type="ECO:0000313" key="16">
    <source>
        <dbReference type="Proteomes" id="UP000002453"/>
    </source>
</evidence>
<feature type="binding site" evidence="10">
    <location>
        <position position="245"/>
    </location>
    <ligand>
        <name>Zn(2+)</name>
        <dbReference type="ChEBI" id="CHEBI:29105"/>
    </ligand>
</feature>
<dbReference type="eggNOG" id="COG1162">
    <property type="taxonomic scope" value="Bacteria"/>
</dbReference>
<dbReference type="InterPro" id="IPR006196">
    <property type="entry name" value="RNA-binding_domain_S1_IF1"/>
</dbReference>
<dbReference type="GO" id="GO:0005525">
    <property type="term" value="F:GTP binding"/>
    <property type="evidence" value="ECO:0007669"/>
    <property type="project" value="UniProtKB-UniRule"/>
</dbReference>
<dbReference type="EC" id="3.6.1.-" evidence="10"/>
<dbReference type="CDD" id="cd01854">
    <property type="entry name" value="YjeQ_EngC"/>
    <property type="match status" value="1"/>
</dbReference>
<evidence type="ECO:0000313" key="15">
    <source>
        <dbReference type="EMBL" id="ACJ76209.1"/>
    </source>
</evidence>
<evidence type="ECO:0000256" key="10">
    <source>
        <dbReference type="HAMAP-Rule" id="MF_01820"/>
    </source>
</evidence>
<evidence type="ECO:0000259" key="13">
    <source>
        <dbReference type="PROSITE" id="PS50936"/>
    </source>
</evidence>
<organism evidence="15 16">
    <name type="scientific">Thermosipho africanus (strain TCF52B)</name>
    <dbReference type="NCBI Taxonomy" id="484019"/>
    <lineage>
        <taxon>Bacteria</taxon>
        <taxon>Thermotogati</taxon>
        <taxon>Thermotogota</taxon>
        <taxon>Thermotogae</taxon>
        <taxon>Thermotogales</taxon>
        <taxon>Fervidobacteriaceae</taxon>
        <taxon>Thermosipho</taxon>
    </lineage>
</organism>
<gene>
    <name evidence="10 15" type="primary">rsgA</name>
    <name evidence="15" type="ordered locus">THA_1778</name>
</gene>
<evidence type="ECO:0000256" key="8">
    <source>
        <dbReference type="ARBA" id="ARBA00022884"/>
    </source>
</evidence>
<dbReference type="PANTHER" id="PTHR32120:SF11">
    <property type="entry name" value="SMALL RIBOSOMAL SUBUNIT BIOGENESIS GTPASE RSGA 1, MITOCHONDRIAL-RELATED"/>
    <property type="match status" value="1"/>
</dbReference>
<keyword evidence="4 10" id="KW-0699">rRNA-binding</keyword>
<evidence type="ECO:0000259" key="12">
    <source>
        <dbReference type="PROSITE" id="PS50832"/>
    </source>
</evidence>
<dbReference type="KEGG" id="taf:THA_1778"/>
<dbReference type="PROSITE" id="PS50832">
    <property type="entry name" value="S1_IF1_TYPE"/>
    <property type="match status" value="1"/>
</dbReference>
<dbReference type="Pfam" id="PF16745">
    <property type="entry name" value="RsgA_N"/>
    <property type="match status" value="1"/>
</dbReference>
<dbReference type="GO" id="GO:0003743">
    <property type="term" value="F:translation initiation factor activity"/>
    <property type="evidence" value="ECO:0007669"/>
    <property type="project" value="UniProtKB-UniRule"/>
</dbReference>
<dbReference type="InterPro" id="IPR010914">
    <property type="entry name" value="RsgA_GTPase_dom"/>
</dbReference>
<dbReference type="HAMAP" id="MF_01820">
    <property type="entry name" value="GTPase_RsgA"/>
    <property type="match status" value="1"/>
</dbReference>
<keyword evidence="2 10" id="KW-0690">Ribosome biogenesis</keyword>
<dbReference type="GO" id="GO:0005737">
    <property type="term" value="C:cytoplasm"/>
    <property type="evidence" value="ECO:0007669"/>
    <property type="project" value="UniProtKB-SubCell"/>
</dbReference>